<dbReference type="SMART" id="SM00209">
    <property type="entry name" value="TSP1"/>
    <property type="match status" value="3"/>
</dbReference>
<dbReference type="GO" id="GO:0016020">
    <property type="term" value="C:membrane"/>
    <property type="evidence" value="ECO:0007669"/>
    <property type="project" value="InterPro"/>
</dbReference>
<gene>
    <name evidence="9" type="ORF">OFUS_LOCUS7559</name>
</gene>
<dbReference type="FunFam" id="2.40.10.10:FF:000068">
    <property type="entry name" value="transmembrane protease serine 2"/>
    <property type="match status" value="1"/>
</dbReference>
<dbReference type="EMBL" id="CAIIXF020000004">
    <property type="protein sequence ID" value="CAH1780925.1"/>
    <property type="molecule type" value="Genomic_DNA"/>
</dbReference>
<dbReference type="SUPFAM" id="SSF50494">
    <property type="entry name" value="Trypsin-like serine proteases"/>
    <property type="match status" value="1"/>
</dbReference>
<proteinExistence type="predicted"/>
<dbReference type="CDD" id="cd00190">
    <property type="entry name" value="Tryp_SPc"/>
    <property type="match status" value="1"/>
</dbReference>
<dbReference type="InterPro" id="IPR000884">
    <property type="entry name" value="TSP1_rpt"/>
</dbReference>
<dbReference type="PROSITE" id="PS50092">
    <property type="entry name" value="TSP1"/>
    <property type="match status" value="3"/>
</dbReference>
<feature type="domain" description="SRCR" evidence="8">
    <location>
        <begin position="17"/>
        <end position="115"/>
    </location>
</feature>
<dbReference type="GO" id="GO:0004252">
    <property type="term" value="F:serine-type endopeptidase activity"/>
    <property type="evidence" value="ECO:0007669"/>
    <property type="project" value="InterPro"/>
</dbReference>
<dbReference type="InterPro" id="IPR001254">
    <property type="entry name" value="Trypsin_dom"/>
</dbReference>
<feature type="disulfide bond" evidence="6">
    <location>
        <begin position="86"/>
        <end position="96"/>
    </location>
</feature>
<feature type="domain" description="SRCR" evidence="8">
    <location>
        <begin position="139"/>
        <end position="243"/>
    </location>
</feature>
<comment type="caution">
    <text evidence="6">Lacks conserved residue(s) required for the propagation of feature annotation.</text>
</comment>
<keyword evidence="4" id="KW-0720">Serine protease</keyword>
<keyword evidence="3" id="KW-0378">Hydrolase</keyword>
<comment type="caution">
    <text evidence="9">The sequence shown here is derived from an EMBL/GenBank/DDBJ whole genome shotgun (WGS) entry which is preliminary data.</text>
</comment>
<dbReference type="InterPro" id="IPR009003">
    <property type="entry name" value="Peptidase_S1_PA"/>
</dbReference>
<dbReference type="GO" id="GO:0006508">
    <property type="term" value="P:proteolysis"/>
    <property type="evidence" value="ECO:0007669"/>
    <property type="project" value="UniProtKB-KW"/>
</dbReference>
<feature type="domain" description="Peptidase S1" evidence="7">
    <location>
        <begin position="582"/>
        <end position="835"/>
    </location>
</feature>
<evidence type="ECO:0000256" key="6">
    <source>
        <dbReference type="PROSITE-ProRule" id="PRU00196"/>
    </source>
</evidence>
<organism evidence="9 10">
    <name type="scientific">Owenia fusiformis</name>
    <name type="common">Polychaete worm</name>
    <dbReference type="NCBI Taxonomy" id="6347"/>
    <lineage>
        <taxon>Eukaryota</taxon>
        <taxon>Metazoa</taxon>
        <taxon>Spiralia</taxon>
        <taxon>Lophotrochozoa</taxon>
        <taxon>Annelida</taxon>
        <taxon>Polychaeta</taxon>
        <taxon>Sedentaria</taxon>
        <taxon>Canalipalpata</taxon>
        <taxon>Sabellida</taxon>
        <taxon>Oweniida</taxon>
        <taxon>Oweniidae</taxon>
        <taxon>Owenia</taxon>
    </lineage>
</organism>
<dbReference type="Pfam" id="PF00090">
    <property type="entry name" value="TSP_1"/>
    <property type="match status" value="3"/>
</dbReference>
<evidence type="ECO:0000313" key="10">
    <source>
        <dbReference type="Proteomes" id="UP000749559"/>
    </source>
</evidence>
<dbReference type="AlphaFoldDB" id="A0A8S4NL70"/>
<evidence type="ECO:0000256" key="3">
    <source>
        <dbReference type="ARBA" id="ARBA00022801"/>
    </source>
</evidence>
<sequence>MDITEDSAGCAYILDVLPLKVSLTNGNHGILSIVFNGKSGKVCPDRWSRFNSAVICRTLGFSAKSARHKFMYNADINSVIISGLRCLSNEQSLQQCRYDDHINCASFKDIEIDCRFPIYQKSLYKVVDDTKLAAPPQIMRTSTPSADFESFEGIVEKKTGMTYRRVCGGSEFTAQEARLFCEALGFSGALASIKHSSEYRQLGVSPKLETRVKIMCRGHEKFIGSCRSVLTKSCLDDAALSCENIDPAQIRLSDEVEGLVEIYHKNEWGTICDVNFTVVEAKVICKTLGFNPEFSKVGYKKNVPGKPRNIWLSGVKCNGPERAIEQCEHNIWGDAGGCEHDNDVFIHCTGNGQWSVWSEFTNCSKMCGMGERTRFRICNNVPPSSREATCEGKGNETERCNTQRCPNPIDGQWSEWNITSQCSVTCGGGTLVRERKCNNPTAMYGGLACEGASLDNYKCNSNPCPAPGQCVINEVLVKAVEASGEGIHERPTCNCNCSVVCSKVYSKSVWGFWSAYSGCSHPCVQGFKRRTRMCHGKTVNGKETKGECEGKSQEEKPCSTSETCYDAYSNKESCHKGSPSRLMRSTAKDAVPHSHPWIASFYLNNATEHVCSGALINEEWVITAAQCFYDSRDKCLAEHAWTIRLGKHNRIIQDPDEDNQSPAKIYIHPKFQPRFANTPGLYDYDIALVRLPRKVKIGTAIQPVCIHEENLLNYTGAPVTCISAGFSTLAAQRLLTIKTLESNLVQHKTKPISIEECSKQLWMRNKVSPRAICTGIPIAEPNCVGDAGSPLVCDISGSLYLTGVSTYPDGCSITRRYGIYTNVYPMLCWIQETIQDETIFVDKLKATL</sequence>
<dbReference type="InterPro" id="IPR036772">
    <property type="entry name" value="SRCR-like_dom_sf"/>
</dbReference>
<keyword evidence="1" id="KW-0645">Protease</keyword>
<dbReference type="FunFam" id="3.10.250.10:FF:000001">
    <property type="entry name" value="Lysyl oxidase 4 isoform X1"/>
    <property type="match status" value="1"/>
</dbReference>
<feature type="disulfide bond" evidence="6">
    <location>
        <begin position="181"/>
        <end position="242"/>
    </location>
</feature>
<evidence type="ECO:0000256" key="1">
    <source>
        <dbReference type="ARBA" id="ARBA00022670"/>
    </source>
</evidence>
<dbReference type="Pfam" id="PF00089">
    <property type="entry name" value="Trypsin"/>
    <property type="match status" value="1"/>
</dbReference>
<dbReference type="Gene3D" id="2.20.100.10">
    <property type="entry name" value="Thrombospondin type-1 (TSP1) repeat"/>
    <property type="match status" value="3"/>
</dbReference>
<keyword evidence="2" id="KW-0732">Signal</keyword>
<dbReference type="Proteomes" id="UP000749559">
    <property type="component" value="Unassembled WGS sequence"/>
</dbReference>
<dbReference type="InterPro" id="IPR001190">
    <property type="entry name" value="SRCR"/>
</dbReference>
<feature type="domain" description="SRCR" evidence="8">
    <location>
        <begin position="250"/>
        <end position="349"/>
    </location>
</feature>
<evidence type="ECO:0000256" key="5">
    <source>
        <dbReference type="ARBA" id="ARBA00023157"/>
    </source>
</evidence>
<dbReference type="PRINTS" id="PR00722">
    <property type="entry name" value="CHYMOTRYPSIN"/>
</dbReference>
<dbReference type="PROSITE" id="PS50240">
    <property type="entry name" value="TRYPSIN_DOM"/>
    <property type="match status" value="1"/>
</dbReference>
<evidence type="ECO:0000313" key="9">
    <source>
        <dbReference type="EMBL" id="CAH1780925.1"/>
    </source>
</evidence>
<evidence type="ECO:0000259" key="7">
    <source>
        <dbReference type="PROSITE" id="PS50240"/>
    </source>
</evidence>
<dbReference type="SUPFAM" id="SSF56487">
    <property type="entry name" value="SRCR-like"/>
    <property type="match status" value="3"/>
</dbReference>
<dbReference type="Pfam" id="PF00530">
    <property type="entry name" value="SRCR"/>
    <property type="match status" value="3"/>
</dbReference>
<dbReference type="SUPFAM" id="SSF82895">
    <property type="entry name" value="TSP-1 type 1 repeat"/>
    <property type="match status" value="3"/>
</dbReference>
<dbReference type="SMART" id="SM00202">
    <property type="entry name" value="SR"/>
    <property type="match status" value="3"/>
</dbReference>
<reference evidence="9" key="1">
    <citation type="submission" date="2022-03" db="EMBL/GenBank/DDBJ databases">
        <authorList>
            <person name="Martin C."/>
        </authorList>
    </citation>
    <scope>NUCLEOTIDE SEQUENCE</scope>
</reference>
<evidence type="ECO:0000256" key="2">
    <source>
        <dbReference type="ARBA" id="ARBA00022729"/>
    </source>
</evidence>
<keyword evidence="10" id="KW-1185">Reference proteome</keyword>
<dbReference type="InterPro" id="IPR001314">
    <property type="entry name" value="Peptidase_S1A"/>
</dbReference>
<evidence type="ECO:0000256" key="4">
    <source>
        <dbReference type="ARBA" id="ARBA00022825"/>
    </source>
</evidence>
<dbReference type="SMART" id="SM00020">
    <property type="entry name" value="Tryp_SPc"/>
    <property type="match status" value="1"/>
</dbReference>
<dbReference type="PANTHER" id="PTHR24264:SF54">
    <property type="entry name" value="PEPTIDASE S1 DOMAIN-CONTAINING PROTEIN"/>
    <property type="match status" value="1"/>
</dbReference>
<feature type="disulfide bond" evidence="6">
    <location>
        <begin position="216"/>
        <end position="226"/>
    </location>
</feature>
<dbReference type="Gene3D" id="3.10.250.10">
    <property type="entry name" value="SRCR-like domain"/>
    <property type="match status" value="3"/>
</dbReference>
<dbReference type="InterPro" id="IPR036383">
    <property type="entry name" value="TSP1_rpt_sf"/>
</dbReference>
<dbReference type="PROSITE" id="PS50287">
    <property type="entry name" value="SRCR_2"/>
    <property type="match status" value="3"/>
</dbReference>
<keyword evidence="5 6" id="KW-1015">Disulfide bond</keyword>
<dbReference type="FunFam" id="2.20.100.10:FF:000001">
    <property type="entry name" value="semaphorin-5A isoform X1"/>
    <property type="match status" value="2"/>
</dbReference>
<dbReference type="Gene3D" id="2.40.10.10">
    <property type="entry name" value="Trypsin-like serine proteases"/>
    <property type="match status" value="1"/>
</dbReference>
<dbReference type="GO" id="GO:0005615">
    <property type="term" value="C:extracellular space"/>
    <property type="evidence" value="ECO:0007669"/>
    <property type="project" value="TreeGrafter"/>
</dbReference>
<dbReference type="OrthoDB" id="7726766at2759"/>
<dbReference type="PANTHER" id="PTHR24264">
    <property type="entry name" value="TRYPSIN-RELATED"/>
    <property type="match status" value="1"/>
</dbReference>
<feature type="disulfide bond" evidence="6">
    <location>
        <begin position="317"/>
        <end position="327"/>
    </location>
</feature>
<name>A0A8S4NL70_OWEFU</name>
<dbReference type="InterPro" id="IPR043504">
    <property type="entry name" value="Peptidase_S1_PA_chymotrypsin"/>
</dbReference>
<evidence type="ECO:0000259" key="8">
    <source>
        <dbReference type="PROSITE" id="PS50287"/>
    </source>
</evidence>
<dbReference type="InterPro" id="IPR050127">
    <property type="entry name" value="Serine_Proteases_S1"/>
</dbReference>
<accession>A0A8S4NL70</accession>
<protein>
    <submittedName>
        <fullName evidence="9">Uncharacterized protein</fullName>
    </submittedName>
</protein>